<evidence type="ECO:0000256" key="7">
    <source>
        <dbReference type="RuleBase" id="RU000489"/>
    </source>
</evidence>
<dbReference type="Pfam" id="PF00553">
    <property type="entry name" value="CBM_2"/>
    <property type="match status" value="1"/>
</dbReference>
<dbReference type="Pfam" id="PF00704">
    <property type="entry name" value="Glyco_hydro_18"/>
    <property type="match status" value="1"/>
</dbReference>
<dbReference type="PANTHER" id="PTHR45708:SF49">
    <property type="entry name" value="ENDOCHITINASE"/>
    <property type="match status" value="1"/>
</dbReference>
<dbReference type="InterPro" id="IPR001919">
    <property type="entry name" value="CBD2"/>
</dbReference>
<evidence type="ECO:0000259" key="9">
    <source>
        <dbReference type="PROSITE" id="PS50853"/>
    </source>
</evidence>
<dbReference type="Gene3D" id="2.60.40.290">
    <property type="match status" value="1"/>
</dbReference>
<evidence type="ECO:0000259" key="11">
    <source>
        <dbReference type="PROSITE" id="PS51910"/>
    </source>
</evidence>
<dbReference type="PROSITE" id="PS50853">
    <property type="entry name" value="FN3"/>
    <property type="match status" value="1"/>
</dbReference>
<accession>A0ABR9JJ01</accession>
<dbReference type="CDD" id="cd02871">
    <property type="entry name" value="GH18_chitinase_D-like"/>
    <property type="match status" value="1"/>
</dbReference>
<dbReference type="InterPro" id="IPR013783">
    <property type="entry name" value="Ig-like_fold"/>
</dbReference>
<dbReference type="CDD" id="cd00063">
    <property type="entry name" value="FN3"/>
    <property type="match status" value="1"/>
</dbReference>
<keyword evidence="4" id="KW-0119">Carbohydrate metabolism</keyword>
<dbReference type="SMART" id="SM00637">
    <property type="entry name" value="CBD_II"/>
    <property type="match status" value="1"/>
</dbReference>
<dbReference type="Gene3D" id="2.60.40.10">
    <property type="entry name" value="Immunoglobulins"/>
    <property type="match status" value="1"/>
</dbReference>
<dbReference type="SMART" id="SM00636">
    <property type="entry name" value="Glyco_18"/>
    <property type="match status" value="1"/>
</dbReference>
<feature type="domain" description="GH18" evidence="11">
    <location>
        <begin position="226"/>
        <end position="519"/>
    </location>
</feature>
<dbReference type="InterPro" id="IPR008965">
    <property type="entry name" value="CBM2/CBM3_carb-bd_dom_sf"/>
</dbReference>
<feature type="chain" id="PRO_5045800136" description="chitinase" evidence="8">
    <location>
        <begin position="26"/>
        <end position="519"/>
    </location>
</feature>
<dbReference type="Proteomes" id="UP000627838">
    <property type="component" value="Unassembled WGS sequence"/>
</dbReference>
<keyword evidence="13" id="KW-1185">Reference proteome</keyword>
<feature type="signal peptide" evidence="8">
    <location>
        <begin position="1"/>
        <end position="25"/>
    </location>
</feature>
<evidence type="ECO:0000313" key="12">
    <source>
        <dbReference type="EMBL" id="MBE1530531.1"/>
    </source>
</evidence>
<gene>
    <name evidence="12" type="ORF">H4W34_000364</name>
</gene>
<evidence type="ECO:0000256" key="4">
    <source>
        <dbReference type="ARBA" id="ARBA00023277"/>
    </source>
</evidence>
<dbReference type="PROSITE" id="PS51910">
    <property type="entry name" value="GH18_2"/>
    <property type="match status" value="1"/>
</dbReference>
<evidence type="ECO:0000256" key="5">
    <source>
        <dbReference type="ARBA" id="ARBA00023295"/>
    </source>
</evidence>
<keyword evidence="5 7" id="KW-0326">Glycosidase</keyword>
<keyword evidence="3 7" id="KW-0378">Hydrolase</keyword>
<dbReference type="InterPro" id="IPR050542">
    <property type="entry name" value="Glycosyl_Hydrlase18_Chitinase"/>
</dbReference>
<evidence type="ECO:0000313" key="13">
    <source>
        <dbReference type="Proteomes" id="UP000627838"/>
    </source>
</evidence>
<dbReference type="InterPro" id="IPR011583">
    <property type="entry name" value="Chitinase_II/V-like_cat"/>
</dbReference>
<comment type="similarity">
    <text evidence="1">Belongs to the glycosyl hydrolase 18 family. Chitinase class II subfamily.</text>
</comment>
<proteinExistence type="inferred from homology"/>
<organism evidence="12 13">
    <name type="scientific">Actinomadura algeriensis</name>
    <dbReference type="NCBI Taxonomy" id="1679523"/>
    <lineage>
        <taxon>Bacteria</taxon>
        <taxon>Bacillati</taxon>
        <taxon>Actinomycetota</taxon>
        <taxon>Actinomycetes</taxon>
        <taxon>Streptosporangiales</taxon>
        <taxon>Thermomonosporaceae</taxon>
        <taxon>Actinomadura</taxon>
    </lineage>
</organism>
<feature type="domain" description="Fibronectin type-III" evidence="9">
    <location>
        <begin position="137"/>
        <end position="223"/>
    </location>
</feature>
<dbReference type="InterPro" id="IPR001223">
    <property type="entry name" value="Glyco_hydro18_cat"/>
</dbReference>
<keyword evidence="6" id="KW-0624">Polysaccharide degradation</keyword>
<dbReference type="EMBL" id="JADBDZ010000001">
    <property type="protein sequence ID" value="MBE1530531.1"/>
    <property type="molecule type" value="Genomic_DNA"/>
</dbReference>
<dbReference type="RefSeq" id="WP_225960978.1">
    <property type="nucleotide sequence ID" value="NZ_JADBDZ010000001.1"/>
</dbReference>
<dbReference type="InterPro" id="IPR001579">
    <property type="entry name" value="Glyco_hydro_18_chit_AS"/>
</dbReference>
<evidence type="ECO:0000256" key="3">
    <source>
        <dbReference type="ARBA" id="ARBA00022801"/>
    </source>
</evidence>
<dbReference type="InterPro" id="IPR003961">
    <property type="entry name" value="FN3_dom"/>
</dbReference>
<dbReference type="Gene3D" id="3.20.20.80">
    <property type="entry name" value="Glycosidases"/>
    <property type="match status" value="1"/>
</dbReference>
<dbReference type="InterPro" id="IPR017853">
    <property type="entry name" value="GH"/>
</dbReference>
<evidence type="ECO:0000256" key="1">
    <source>
        <dbReference type="ARBA" id="ARBA00009121"/>
    </source>
</evidence>
<dbReference type="PANTHER" id="PTHR45708">
    <property type="entry name" value="ENDOCHITINASE"/>
    <property type="match status" value="1"/>
</dbReference>
<dbReference type="PROSITE" id="PS01095">
    <property type="entry name" value="GH18_1"/>
    <property type="match status" value="1"/>
</dbReference>
<evidence type="ECO:0000256" key="8">
    <source>
        <dbReference type="SAM" id="SignalP"/>
    </source>
</evidence>
<dbReference type="SMART" id="SM00060">
    <property type="entry name" value="FN3"/>
    <property type="match status" value="1"/>
</dbReference>
<feature type="domain" description="CBM2" evidence="10">
    <location>
        <begin position="22"/>
        <end position="129"/>
    </location>
</feature>
<dbReference type="PROSITE" id="PS51173">
    <property type="entry name" value="CBM2"/>
    <property type="match status" value="1"/>
</dbReference>
<dbReference type="SUPFAM" id="SSF49265">
    <property type="entry name" value="Fibronectin type III"/>
    <property type="match status" value="1"/>
</dbReference>
<dbReference type="SUPFAM" id="SSF51445">
    <property type="entry name" value="(Trans)glycosidases"/>
    <property type="match status" value="1"/>
</dbReference>
<reference evidence="12 13" key="1">
    <citation type="submission" date="2020-10" db="EMBL/GenBank/DDBJ databases">
        <title>Sequencing the genomes of 1000 actinobacteria strains.</title>
        <authorList>
            <person name="Klenk H.-P."/>
        </authorList>
    </citation>
    <scope>NUCLEOTIDE SEQUENCE [LARGE SCALE GENOMIC DNA]</scope>
    <source>
        <strain evidence="12 13">DSM 46744</strain>
    </source>
</reference>
<dbReference type="EC" id="3.2.1.14" evidence="2"/>
<dbReference type="SUPFAM" id="SSF49384">
    <property type="entry name" value="Carbohydrate-binding domain"/>
    <property type="match status" value="1"/>
</dbReference>
<dbReference type="Pfam" id="PF00041">
    <property type="entry name" value="fn3"/>
    <property type="match status" value="1"/>
</dbReference>
<keyword evidence="8" id="KW-0732">Signal</keyword>
<dbReference type="InterPro" id="IPR012291">
    <property type="entry name" value="CBM2_carb-bd_dom_sf"/>
</dbReference>
<evidence type="ECO:0000256" key="6">
    <source>
        <dbReference type="ARBA" id="ARBA00023326"/>
    </source>
</evidence>
<comment type="caution">
    <text evidence="12">The sequence shown here is derived from an EMBL/GenBank/DDBJ whole genome shotgun (WGS) entry which is preliminary data.</text>
</comment>
<protein>
    <recommendedName>
        <fullName evidence="2">chitinase</fullName>
        <ecNumber evidence="2">3.2.1.14</ecNumber>
    </recommendedName>
</protein>
<sequence length="519" mass="53375">MRTRSFAGVIAALLLVLFAPPPALAAAAPTAAFEKTADWGSGWQARFTLTNGSATAIDGWRVEFDLPAGTSVGAFWDASLTRDGNHHTFTDRGWNATIPPGGEVSFGFLGSGPGAPGNCTFNGSPCTGAPDGGGLGAPGSPQVTGRTDTSLTLAWTAGAGTPDGYRVYEGTDVRATVTGTSATIEGLAACTTHAFTVKAFDAEGESAGSEVAGTTTGCATGPLPEHFLTGYWHNFENPARELRLSQTPDEYDLIAIAFGEATARAGEVVFGVDPGLSAAVGGYTDAQFKADVSALRASGKKVVLSVGGEKGTVRVDSAAAAAVFADSVFGVMTEYGFDGVDIDLENGLNPTYMAQALRALRAKAGSDLSITMAPQTIDMQSAGRSYFQLALDIKDILTVVHMQYYNSGAMLGCDQQVYSQGSVDFMTALACIQLRGGLRADQVALGLPAGPGAAGGGVVAPSVVTDALDCLARGTNCGSFRPTRTYPDIRGAMTWSINWDVTNGGGFARTVGAHLDTLP</sequence>
<name>A0ABR9JJ01_9ACTN</name>
<evidence type="ECO:0000256" key="2">
    <source>
        <dbReference type="ARBA" id="ARBA00012729"/>
    </source>
</evidence>
<dbReference type="InterPro" id="IPR036116">
    <property type="entry name" value="FN3_sf"/>
</dbReference>
<evidence type="ECO:0000259" key="10">
    <source>
        <dbReference type="PROSITE" id="PS51173"/>
    </source>
</evidence>